<dbReference type="PANTHER" id="PTHR33498">
    <property type="entry name" value="TRANSPOSASE FOR INSERTION SEQUENCE ELEMENT IS1557"/>
    <property type="match status" value="1"/>
</dbReference>
<comment type="caution">
    <text evidence="2">The sequence shown here is derived from an EMBL/GenBank/DDBJ whole genome shotgun (WGS) entry which is preliminary data.</text>
</comment>
<reference evidence="2 3" key="1">
    <citation type="submission" date="2018-08" db="EMBL/GenBank/DDBJ databases">
        <title>Murine metabolic-syndrome-specific gut microbial biobank.</title>
        <authorList>
            <person name="Liu C."/>
        </authorList>
    </citation>
    <scope>NUCLEOTIDE SEQUENCE [LARGE SCALE GENOMIC DNA]</scope>
    <source>
        <strain evidence="2 3">28</strain>
    </source>
</reference>
<dbReference type="EMBL" id="QXWK01000001">
    <property type="protein sequence ID" value="NBH60330.1"/>
    <property type="molecule type" value="Genomic_DNA"/>
</dbReference>
<organism evidence="2 3">
    <name type="scientific">Anaerotruncus colihominis</name>
    <dbReference type="NCBI Taxonomy" id="169435"/>
    <lineage>
        <taxon>Bacteria</taxon>
        <taxon>Bacillati</taxon>
        <taxon>Bacillota</taxon>
        <taxon>Clostridia</taxon>
        <taxon>Eubacteriales</taxon>
        <taxon>Oscillospiraceae</taxon>
        <taxon>Anaerotruncus</taxon>
    </lineage>
</organism>
<evidence type="ECO:0000313" key="2">
    <source>
        <dbReference type="EMBL" id="NBH60330.1"/>
    </source>
</evidence>
<feature type="domain" description="Transposase IS204/IS1001/IS1096/IS1165 zinc-finger" evidence="1">
    <location>
        <begin position="34"/>
        <end position="79"/>
    </location>
</feature>
<dbReference type="InterPro" id="IPR047951">
    <property type="entry name" value="Transpos_ISL3"/>
</dbReference>
<gene>
    <name evidence="2" type="ORF">D0435_01400</name>
</gene>
<sequence length="199" mass="22934">MISLFNFEEKDISDIEIISVNEESFTFITLRCKEVSCPTCKSSTSRIHDYKLRTIEHPILKEKHTTLIYNKRRHVCSNCEKGFSETNPFVAPGRRLSNLVTLRVMKALEKPRVTFDMTAKIAGISTTMALHIFDTHVGIKRSPFSQIFCIDEIYAVKDQQKVYACVLVGFMTRQTYNLLSDRKNFIWQNISLILTATLV</sequence>
<proteinExistence type="predicted"/>
<name>A0A845QFA2_9FIRM</name>
<protein>
    <submittedName>
        <fullName evidence="2">Transposase</fullName>
    </submittedName>
</protein>
<dbReference type="PANTHER" id="PTHR33498:SF1">
    <property type="entry name" value="TRANSPOSASE FOR INSERTION SEQUENCE ELEMENT IS1557"/>
    <property type="match status" value="1"/>
</dbReference>
<keyword evidence="3" id="KW-1185">Reference proteome</keyword>
<dbReference type="AlphaFoldDB" id="A0A845QFA2"/>
<dbReference type="InterPro" id="IPR029261">
    <property type="entry name" value="Transposase_Znf"/>
</dbReference>
<dbReference type="Proteomes" id="UP000446866">
    <property type="component" value="Unassembled WGS sequence"/>
</dbReference>
<evidence type="ECO:0000259" key="1">
    <source>
        <dbReference type="Pfam" id="PF14690"/>
    </source>
</evidence>
<dbReference type="Pfam" id="PF14690">
    <property type="entry name" value="Zn_ribbon_ISL3"/>
    <property type="match status" value="1"/>
</dbReference>
<accession>A0A845QFA2</accession>
<evidence type="ECO:0000313" key="3">
    <source>
        <dbReference type="Proteomes" id="UP000446866"/>
    </source>
</evidence>